<evidence type="ECO:0000313" key="4">
    <source>
        <dbReference type="EMBL" id="ABC21902.1"/>
    </source>
</evidence>
<keyword evidence="5" id="KW-1185">Reference proteome</keyword>
<evidence type="ECO:0000313" key="5">
    <source>
        <dbReference type="Proteomes" id="UP000001929"/>
    </source>
</evidence>
<evidence type="ECO:0008006" key="6">
    <source>
        <dbReference type="Google" id="ProtNLM"/>
    </source>
</evidence>
<protein>
    <recommendedName>
        <fullName evidence="6">DUF4139 domain-containing protein</fullName>
    </recommendedName>
</protein>
<dbReference type="Proteomes" id="UP000001929">
    <property type="component" value="Chromosome"/>
</dbReference>
<feature type="region of interest" description="Disordered" evidence="2">
    <location>
        <begin position="341"/>
        <end position="360"/>
    </location>
</feature>
<feature type="chain" id="PRO_5004214969" description="DUF4139 domain-containing protein" evidence="3">
    <location>
        <begin position="27"/>
        <end position="688"/>
    </location>
</feature>
<feature type="compositionally biased region" description="Low complexity" evidence="2">
    <location>
        <begin position="341"/>
        <end position="350"/>
    </location>
</feature>
<keyword evidence="1" id="KW-0175">Coiled coil</keyword>
<sequence length="688" mass="72547">MSFPRSRPAFAAVLLAATALASPALADGPLTLKRVLLSTGGVGLFEYEAKVDGSTALPLTVRLDQVDDVLKSLSVDDPSGRPASVRLAVREPLSEVFRDLPFAEDAFQSPAALFEALKGEPVTISGPQVMSGRIVSVTPEVTTRPDGSAQTRHRLGLMTNDGLRQVILEDAQGVAFSDSALTARIERALAAMAHLREKDSRTLDIAVDGTGSRAVRASFIAEVPLWKAGYRLTLPAEGANAKEKAKLAGWAVLENLSGQDWKDVSLTVVSGNPVTFRQDLFTPYRIDRPTVPVEVQGRVLPTPDSGAQPQADAAAGMMRSFAKSATPMAMAAAPAAPDEAMAESGQLASPGLGGGQAAALPLPSEGTAQVLFTLPQPVTLANGQTLMVPITESAIPLRRIAHYRPGESGRHPLAAVDLTNATGTALPPGAVSLTQATSGGLAYLGDARLGPVAKGDHRILAFAVDQDITVGEETGEDRTVSGLTASAGVLTLRQVARSQTTYTLTNNAGVERRLVIDHPRRPGWILTPPQGTDTVEEIGDAHRLSVTLEAGQTRALTIVLERPIEERLSAGALTAPLLAGLSATGKLSGPEKLTVERLATLSARASQIDDRLGAIHTESAQVVEDQGRLRENIKAVPADSDLHQRFMERLGQLEDRLGSLEQQGKEMEAEARKARADLDAYIAGLTLP</sequence>
<gene>
    <name evidence="4" type="ordered locus">Rru_A1101</name>
</gene>
<evidence type="ECO:0000256" key="1">
    <source>
        <dbReference type="SAM" id="Coils"/>
    </source>
</evidence>
<organism evidence="4 5">
    <name type="scientific">Rhodospirillum rubrum (strain ATCC 11170 / ATH 1.1.1 / DSM 467 / LMG 4362 / NCIMB 8255 / S1)</name>
    <dbReference type="NCBI Taxonomy" id="269796"/>
    <lineage>
        <taxon>Bacteria</taxon>
        <taxon>Pseudomonadati</taxon>
        <taxon>Pseudomonadota</taxon>
        <taxon>Alphaproteobacteria</taxon>
        <taxon>Rhodospirillales</taxon>
        <taxon>Rhodospirillaceae</taxon>
        <taxon>Rhodospirillum</taxon>
    </lineage>
</organism>
<proteinExistence type="predicted"/>
<feature type="coiled-coil region" evidence="1">
    <location>
        <begin position="643"/>
        <end position="677"/>
    </location>
</feature>
<dbReference type="EnsemblBacteria" id="ABC21902">
    <property type="protein sequence ID" value="ABC21902"/>
    <property type="gene ID" value="Rru_A1101"/>
</dbReference>
<feature type="signal peptide" evidence="3">
    <location>
        <begin position="1"/>
        <end position="26"/>
    </location>
</feature>
<dbReference type="HOGENOM" id="CLU_025153_0_0_5"/>
<dbReference type="PATRIC" id="fig|269796.9.peg.1159"/>
<dbReference type="KEGG" id="rru:Rru_A1101"/>
<dbReference type="STRING" id="269796.Rru_A1101"/>
<keyword evidence="3" id="KW-0732">Signal</keyword>
<dbReference type="RefSeq" id="WP_011388856.1">
    <property type="nucleotide sequence ID" value="NC_007643.1"/>
</dbReference>
<dbReference type="EMBL" id="CP000230">
    <property type="protein sequence ID" value="ABC21902.1"/>
    <property type="molecule type" value="Genomic_DNA"/>
</dbReference>
<dbReference type="eggNOG" id="COG5316">
    <property type="taxonomic scope" value="Bacteria"/>
</dbReference>
<evidence type="ECO:0000256" key="2">
    <source>
        <dbReference type="SAM" id="MobiDB-lite"/>
    </source>
</evidence>
<name>Q2RVE3_RHORT</name>
<accession>Q2RVE3</accession>
<dbReference type="AlphaFoldDB" id="Q2RVE3"/>
<reference evidence="4 5" key="1">
    <citation type="journal article" date="2011" name="Stand. Genomic Sci.">
        <title>Complete genome sequence of Rhodospirillum rubrum type strain (S1).</title>
        <authorList>
            <person name="Munk A.C."/>
            <person name="Copeland A."/>
            <person name="Lucas S."/>
            <person name="Lapidus A."/>
            <person name="Del Rio T.G."/>
            <person name="Barry K."/>
            <person name="Detter J.C."/>
            <person name="Hammon N."/>
            <person name="Israni S."/>
            <person name="Pitluck S."/>
            <person name="Brettin T."/>
            <person name="Bruce D."/>
            <person name="Han C."/>
            <person name="Tapia R."/>
            <person name="Gilna P."/>
            <person name="Schmutz J."/>
            <person name="Larimer F."/>
            <person name="Land M."/>
            <person name="Kyrpides N.C."/>
            <person name="Mavromatis K."/>
            <person name="Richardson P."/>
            <person name="Rohde M."/>
            <person name="Goker M."/>
            <person name="Klenk H.P."/>
            <person name="Zhang Y."/>
            <person name="Roberts G.P."/>
            <person name="Reslewic S."/>
            <person name="Schwartz D.C."/>
        </authorList>
    </citation>
    <scope>NUCLEOTIDE SEQUENCE [LARGE SCALE GENOMIC DNA]</scope>
    <source>
        <strain evidence="5">ATCC 11170 / ATH 1.1.1 / DSM 467 / LMG 4362 / NCIMB 8255 / S1</strain>
    </source>
</reference>
<evidence type="ECO:0000256" key="3">
    <source>
        <dbReference type="SAM" id="SignalP"/>
    </source>
</evidence>